<accession>A0AAD9DDH1</accession>
<dbReference type="SUPFAM" id="SSF52833">
    <property type="entry name" value="Thioredoxin-like"/>
    <property type="match status" value="1"/>
</dbReference>
<organism evidence="3 4">
    <name type="scientific">Skeletonema marinoi</name>
    <dbReference type="NCBI Taxonomy" id="267567"/>
    <lineage>
        <taxon>Eukaryota</taxon>
        <taxon>Sar</taxon>
        <taxon>Stramenopiles</taxon>
        <taxon>Ochrophyta</taxon>
        <taxon>Bacillariophyta</taxon>
        <taxon>Coscinodiscophyceae</taxon>
        <taxon>Thalassiosirophycidae</taxon>
        <taxon>Thalassiosirales</taxon>
        <taxon>Skeletonemataceae</taxon>
        <taxon>Skeletonema</taxon>
        <taxon>Skeletonema marinoi-dohrnii complex</taxon>
    </lineage>
</organism>
<evidence type="ECO:0000259" key="2">
    <source>
        <dbReference type="Pfam" id="PF13905"/>
    </source>
</evidence>
<dbReference type="Gene3D" id="3.40.30.10">
    <property type="entry name" value="Glutaredoxin"/>
    <property type="match status" value="1"/>
</dbReference>
<evidence type="ECO:0000313" key="4">
    <source>
        <dbReference type="Proteomes" id="UP001224775"/>
    </source>
</evidence>
<protein>
    <recommendedName>
        <fullName evidence="2">Thioredoxin-like fold domain-containing protein</fullName>
    </recommendedName>
</protein>
<dbReference type="GO" id="GO:0045494">
    <property type="term" value="P:photoreceptor cell maintenance"/>
    <property type="evidence" value="ECO:0007669"/>
    <property type="project" value="InterPro"/>
</dbReference>
<proteinExistence type="predicted"/>
<dbReference type="EMBL" id="JATAAI010000012">
    <property type="protein sequence ID" value="KAK1741643.1"/>
    <property type="molecule type" value="Genomic_DNA"/>
</dbReference>
<keyword evidence="1" id="KW-0472">Membrane</keyword>
<gene>
    <name evidence="3" type="ORF">QTG54_007216</name>
</gene>
<evidence type="ECO:0000256" key="1">
    <source>
        <dbReference type="SAM" id="Phobius"/>
    </source>
</evidence>
<keyword evidence="1" id="KW-0812">Transmembrane</keyword>
<evidence type="ECO:0000313" key="3">
    <source>
        <dbReference type="EMBL" id="KAK1741643.1"/>
    </source>
</evidence>
<sequence length="275" mass="31156">MQRRIRNTSGSTTALPLRVKNDEYPRKTRTARRRRFSKRAVIIAIIISSILTLVGFIVVWESVVSFFGSSTSSLTNSLQTGATHNDGGSRHLDRSNFYEQRPLDRFSELQYALEHSKLVLLYFAASWCPMSTPISDALDEAFGKGDVLLTRNGQKKTLSIVYVSSDKTLEEYTEYTRKRHWLPIPFESPEKNQLKRHFATCAHRELEELQFDRKHEIPTGIVIESRTQGIITTNGADDVEEMGAGALEHWLKMQGWASQMANSIAQGNDGSSEKE</sequence>
<feature type="domain" description="Thioredoxin-like fold" evidence="2">
    <location>
        <begin position="117"/>
        <end position="225"/>
    </location>
</feature>
<keyword evidence="1" id="KW-1133">Transmembrane helix</keyword>
<keyword evidence="4" id="KW-1185">Reference proteome</keyword>
<feature type="transmembrane region" description="Helical" evidence="1">
    <location>
        <begin position="40"/>
        <end position="60"/>
    </location>
</feature>
<reference evidence="3" key="1">
    <citation type="submission" date="2023-06" db="EMBL/GenBank/DDBJ databases">
        <title>Survivors Of The Sea: Transcriptome response of Skeletonema marinoi to long-term dormancy.</title>
        <authorList>
            <person name="Pinder M.I.M."/>
            <person name="Kourtchenko O."/>
            <person name="Robertson E.K."/>
            <person name="Larsson T."/>
            <person name="Maumus F."/>
            <person name="Osuna-Cruz C.M."/>
            <person name="Vancaester E."/>
            <person name="Stenow R."/>
            <person name="Vandepoele K."/>
            <person name="Ploug H."/>
            <person name="Bruchert V."/>
            <person name="Godhe A."/>
            <person name="Topel M."/>
        </authorList>
    </citation>
    <scope>NUCLEOTIDE SEQUENCE</scope>
    <source>
        <strain evidence="3">R05AC</strain>
    </source>
</reference>
<dbReference type="Proteomes" id="UP001224775">
    <property type="component" value="Unassembled WGS sequence"/>
</dbReference>
<dbReference type="PANTHER" id="PTHR46762:SF1">
    <property type="entry name" value="NUCLEOREDOXIN-LIKE PROTEIN 2"/>
    <property type="match status" value="1"/>
</dbReference>
<dbReference type="Pfam" id="PF13905">
    <property type="entry name" value="Thioredoxin_8"/>
    <property type="match status" value="1"/>
</dbReference>
<dbReference type="PANTHER" id="PTHR46762">
    <property type="entry name" value="NUCLEOREDOXIN-LIKE PROTEIN 2"/>
    <property type="match status" value="1"/>
</dbReference>
<name>A0AAD9DDH1_9STRA</name>
<dbReference type="InterPro" id="IPR012336">
    <property type="entry name" value="Thioredoxin-like_fold"/>
</dbReference>
<dbReference type="AlphaFoldDB" id="A0AAD9DDH1"/>
<dbReference type="InterPro" id="IPR029519">
    <property type="entry name" value="RdCVF2"/>
</dbReference>
<dbReference type="InterPro" id="IPR036249">
    <property type="entry name" value="Thioredoxin-like_sf"/>
</dbReference>
<comment type="caution">
    <text evidence="3">The sequence shown here is derived from an EMBL/GenBank/DDBJ whole genome shotgun (WGS) entry which is preliminary data.</text>
</comment>